<keyword evidence="4 9" id="KW-0812">Transmembrane</keyword>
<name>A0A8W8J2F0_MAGGI</name>
<organism evidence="11 12">
    <name type="scientific">Magallana gigas</name>
    <name type="common">Pacific oyster</name>
    <name type="synonym">Crassostrea gigas</name>
    <dbReference type="NCBI Taxonomy" id="29159"/>
    <lineage>
        <taxon>Eukaryota</taxon>
        <taxon>Metazoa</taxon>
        <taxon>Spiralia</taxon>
        <taxon>Lophotrochozoa</taxon>
        <taxon>Mollusca</taxon>
        <taxon>Bivalvia</taxon>
        <taxon>Autobranchia</taxon>
        <taxon>Pteriomorphia</taxon>
        <taxon>Ostreida</taxon>
        <taxon>Ostreoidea</taxon>
        <taxon>Ostreidae</taxon>
        <taxon>Magallana</taxon>
    </lineage>
</organism>
<dbReference type="SUPFAM" id="SSF52540">
    <property type="entry name" value="P-loop containing nucleoside triphosphate hydrolases"/>
    <property type="match status" value="1"/>
</dbReference>
<comment type="subcellular location">
    <subcellularLocation>
        <location evidence="1 9">Membrane</location>
        <topology evidence="1 9">Single-pass type II membrane protein</topology>
    </subcellularLocation>
</comment>
<dbReference type="GO" id="GO:0016020">
    <property type="term" value="C:membrane"/>
    <property type="evidence" value="ECO:0007669"/>
    <property type="project" value="UniProtKB-SubCell"/>
</dbReference>
<feature type="compositionally biased region" description="Acidic residues" evidence="10">
    <location>
        <begin position="1"/>
        <end position="25"/>
    </location>
</feature>
<keyword evidence="8" id="KW-0325">Glycoprotein</keyword>
<evidence type="ECO:0000256" key="8">
    <source>
        <dbReference type="ARBA" id="ARBA00023180"/>
    </source>
</evidence>
<evidence type="ECO:0000313" key="11">
    <source>
        <dbReference type="EnsemblMetazoa" id="G16561.1:cds"/>
    </source>
</evidence>
<dbReference type="InterPro" id="IPR005331">
    <property type="entry name" value="Sulfotransferase"/>
</dbReference>
<evidence type="ECO:0000256" key="2">
    <source>
        <dbReference type="ARBA" id="ARBA00010109"/>
    </source>
</evidence>
<protein>
    <recommendedName>
        <fullName evidence="9">Heparan-sulfate 6-O-sulfotransferase</fullName>
        <ecNumber evidence="9">2.8.2.-</ecNumber>
    </recommendedName>
</protein>
<dbReference type="EC" id="2.8.2.-" evidence="9"/>
<comment type="catalytic activity">
    <reaction evidence="9">
        <text>alpha-D-glucosaminyl-[heparan sulfate](n) + 3'-phosphoadenylyl sulfate = 6-sulfo-alpha-D-glucosaminyl-[heparan sulfate](n) + adenosine 3',5'-bisphosphate + H(+)</text>
        <dbReference type="Rhea" id="RHEA:56604"/>
        <dbReference type="Rhea" id="RHEA-COMP:9830"/>
        <dbReference type="Rhea" id="RHEA-COMP:14621"/>
        <dbReference type="ChEBI" id="CHEBI:15378"/>
        <dbReference type="ChEBI" id="CHEBI:58339"/>
        <dbReference type="ChEBI" id="CHEBI:58343"/>
        <dbReference type="ChEBI" id="CHEBI:58388"/>
        <dbReference type="ChEBI" id="CHEBI:140604"/>
    </reaction>
</comment>
<keyword evidence="5 9" id="KW-0735">Signal-anchor</keyword>
<dbReference type="Proteomes" id="UP000005408">
    <property type="component" value="Unassembled WGS sequence"/>
</dbReference>
<keyword evidence="12" id="KW-1185">Reference proteome</keyword>
<dbReference type="PANTHER" id="PTHR12812">
    <property type="entry name" value="HEPARAN SULFATE 6-O-SULFOTRANSFERASE 3"/>
    <property type="match status" value="1"/>
</dbReference>
<evidence type="ECO:0000256" key="3">
    <source>
        <dbReference type="ARBA" id="ARBA00022679"/>
    </source>
</evidence>
<dbReference type="Gene3D" id="3.40.50.300">
    <property type="entry name" value="P-loop containing nucleotide triphosphate hydrolases"/>
    <property type="match status" value="1"/>
</dbReference>
<dbReference type="EnsemblMetazoa" id="G16561.1">
    <property type="protein sequence ID" value="G16561.1:cds"/>
    <property type="gene ID" value="G16561"/>
</dbReference>
<dbReference type="InterPro" id="IPR010635">
    <property type="entry name" value="Heparan_SO4-6-sulfoTrfase"/>
</dbReference>
<dbReference type="InterPro" id="IPR027417">
    <property type="entry name" value="P-loop_NTPase"/>
</dbReference>
<feature type="region of interest" description="Disordered" evidence="10">
    <location>
        <begin position="1"/>
        <end position="46"/>
    </location>
</feature>
<proteinExistence type="inferred from homology"/>
<keyword evidence="6 9" id="KW-1133">Transmembrane helix</keyword>
<evidence type="ECO:0000256" key="1">
    <source>
        <dbReference type="ARBA" id="ARBA00004606"/>
    </source>
</evidence>
<evidence type="ECO:0000313" key="12">
    <source>
        <dbReference type="Proteomes" id="UP000005408"/>
    </source>
</evidence>
<dbReference type="PANTHER" id="PTHR12812:SF0">
    <property type="entry name" value="HEPARAN-SULFATE 6-O-SULFOTRANSFERASE"/>
    <property type="match status" value="1"/>
</dbReference>
<keyword evidence="3 9" id="KW-0808">Transferase</keyword>
<accession>A0A8W8J2F0</accession>
<dbReference type="FunFam" id="3.40.50.300:FF:000347">
    <property type="entry name" value="Heparan-sulfate 6-O-sulfotransferase"/>
    <property type="match status" value="1"/>
</dbReference>
<comment type="similarity">
    <text evidence="2 9">Belongs to the sulfotransferase 6 family.</text>
</comment>
<evidence type="ECO:0000256" key="4">
    <source>
        <dbReference type="ARBA" id="ARBA00022692"/>
    </source>
</evidence>
<keyword evidence="7 9" id="KW-0472">Membrane</keyword>
<feature type="compositionally biased region" description="Basic and acidic residues" evidence="10">
    <location>
        <begin position="26"/>
        <end position="35"/>
    </location>
</feature>
<dbReference type="Pfam" id="PF03567">
    <property type="entry name" value="Sulfotransfer_2"/>
    <property type="match status" value="1"/>
</dbReference>
<comment type="function">
    <text evidence="9">6-O-sulfation enzyme which catalyzes the transfer of sulfate from 3'-phosphoadenosine 5'-phosphosulfate (PAPS) to position 6 of the N-sulfoglucosamine residue (GlcNS) of heparan sulfate.</text>
</comment>
<evidence type="ECO:0000256" key="5">
    <source>
        <dbReference type="ARBA" id="ARBA00022968"/>
    </source>
</evidence>
<feature type="transmembrane region" description="Helical" evidence="9">
    <location>
        <begin position="56"/>
        <end position="74"/>
    </location>
</feature>
<evidence type="ECO:0000256" key="7">
    <source>
        <dbReference type="ARBA" id="ARBA00023136"/>
    </source>
</evidence>
<evidence type="ECO:0000256" key="10">
    <source>
        <dbReference type="SAM" id="MobiDB-lite"/>
    </source>
</evidence>
<sequence length="408" mass="48397">MHEEMQEEEKEEMQEAVEMQDEEKELEMQEKKEEKEEMQEEEEKNELAMSRCQRKWIVTGVAIAVTTTFLFIVYTNNTYQSNGTNNLLYKYVQTYKNGELIPNNFAPYVINREYTLDLEDEDVIVFLHIQKTGGSTFGRHLVRNLDTGLGKPCNCVKGVKRCECLTPKKTLWLFSRYSTGWVCGLHADWTELKSCVEEQMDKKENMHRKRRYHYVSILRDPVSRYLSEWKHVRRGATWKTARLYCNGRQATLKEVPFCYESENWQGVTLNEFLKCPFNLANNRQTRMLANLSKVNCYNSTGMSEEERNAMMLESAKENLRNLSFFGLTEYQVETQKLFEHVFHIQFIKDFYQLNETHSMKTRPTSEQWKKVIELNTLDIALYQYAKDLFLQRVKAMNEELNDKSLFPE</sequence>
<reference evidence="11" key="1">
    <citation type="submission" date="2022-08" db="UniProtKB">
        <authorList>
            <consortium name="EnsemblMetazoa"/>
        </authorList>
    </citation>
    <scope>IDENTIFICATION</scope>
    <source>
        <strain evidence="11">05x7-T-G4-1.051#20</strain>
    </source>
</reference>
<evidence type="ECO:0000256" key="9">
    <source>
        <dbReference type="RuleBase" id="RU364122"/>
    </source>
</evidence>
<dbReference type="GO" id="GO:0017095">
    <property type="term" value="F:heparan sulfate 6-sulfotransferase activity"/>
    <property type="evidence" value="ECO:0007669"/>
    <property type="project" value="TreeGrafter"/>
</dbReference>
<evidence type="ECO:0000256" key="6">
    <source>
        <dbReference type="ARBA" id="ARBA00022989"/>
    </source>
</evidence>
<dbReference type="AlphaFoldDB" id="A0A8W8J2F0"/>